<dbReference type="Gene3D" id="2.30.30.830">
    <property type="match status" value="1"/>
</dbReference>
<proteinExistence type="predicted"/>
<evidence type="ECO:0000256" key="9">
    <source>
        <dbReference type="SAM" id="MobiDB-lite"/>
    </source>
</evidence>
<keyword evidence="12" id="KW-1185">Reference proteome</keyword>
<evidence type="ECO:0000256" key="6">
    <source>
        <dbReference type="ARBA" id="ARBA00022927"/>
    </source>
</evidence>
<dbReference type="EMBL" id="CP021255">
    <property type="protein sequence ID" value="AVD71158.1"/>
    <property type="molecule type" value="Genomic_DNA"/>
</dbReference>
<keyword evidence="5" id="KW-0812">Transmembrane</keyword>
<feature type="region of interest" description="Disordered" evidence="9">
    <location>
        <begin position="208"/>
        <end position="298"/>
    </location>
</feature>
<feature type="region of interest" description="Disordered" evidence="9">
    <location>
        <begin position="1"/>
        <end position="33"/>
    </location>
</feature>
<dbReference type="OrthoDB" id="5432730at2"/>
<dbReference type="AlphaFoldDB" id="A0A2L1GND5"/>
<keyword evidence="4" id="KW-0997">Cell inner membrane</keyword>
<keyword evidence="8" id="KW-0472">Membrane</keyword>
<dbReference type="Pfam" id="PF11356">
    <property type="entry name" value="T2SSC"/>
    <property type="match status" value="1"/>
</dbReference>
<sequence>MAGHAPGGREPAAGRDAFRHTGRSGPGLLPPGAGPGCSRFTAIRGTGHNAMKKRIWQLALAMLALYAAVHFAYRWLEGRVDAVLGPGGTAQSLDAGAAPDQGGLLTHEAALKSVVGRNLFAAALEGAAEGRDFRLSTVAAEKGPVQLLGTVTGRGAAARAIIKSGPEGRERLYRIGDQVQGAKIVGIERGRVELAASGGPEFLLLKERENTDSRPAGPVAAAEGSTGAADEGATRAPLSLSDLRSESGRIVPQSLPGRRVNTGASTPQEPARTRDGVPVRTGADALRRLEVPWEGPEQ</sequence>
<gene>
    <name evidence="11" type="ORF">CAY53_06390</name>
</gene>
<evidence type="ECO:0000256" key="1">
    <source>
        <dbReference type="ARBA" id="ARBA00004533"/>
    </source>
</evidence>
<reference evidence="11 12" key="1">
    <citation type="journal article" date="2018" name="MBio">
        <title>Insights into the evolution of host association through the isolation and characterization of a novel human periodontal pathobiont, Desulfobulbus oralis.</title>
        <authorList>
            <person name="Cross K.L."/>
            <person name="Chirania P."/>
            <person name="Xiong W."/>
            <person name="Beall C.J."/>
            <person name="Elkins J.G."/>
            <person name="Giannone R.J."/>
            <person name="Griffen A.L."/>
            <person name="Guss A.M."/>
            <person name="Hettich R.L."/>
            <person name="Joshi S.S."/>
            <person name="Mokrzan E.M."/>
            <person name="Martin R.K."/>
            <person name="Zhulin I.B."/>
            <person name="Leys E.J."/>
            <person name="Podar M."/>
        </authorList>
    </citation>
    <scope>NUCLEOTIDE SEQUENCE [LARGE SCALE GENOMIC DNA]</scope>
    <source>
        <strain evidence="11 12">ORNL</strain>
    </source>
</reference>
<dbReference type="Proteomes" id="UP000239867">
    <property type="component" value="Chromosome"/>
</dbReference>
<evidence type="ECO:0000256" key="8">
    <source>
        <dbReference type="ARBA" id="ARBA00023136"/>
    </source>
</evidence>
<evidence type="ECO:0000313" key="11">
    <source>
        <dbReference type="EMBL" id="AVD71158.1"/>
    </source>
</evidence>
<comment type="subcellular location">
    <subcellularLocation>
        <location evidence="1">Cell inner membrane</location>
    </subcellularLocation>
</comment>
<evidence type="ECO:0000259" key="10">
    <source>
        <dbReference type="Pfam" id="PF11356"/>
    </source>
</evidence>
<dbReference type="InterPro" id="IPR024961">
    <property type="entry name" value="T2SS_GspC_N"/>
</dbReference>
<keyword evidence="7" id="KW-1133">Transmembrane helix</keyword>
<evidence type="ECO:0000256" key="2">
    <source>
        <dbReference type="ARBA" id="ARBA00022448"/>
    </source>
</evidence>
<protein>
    <recommendedName>
        <fullName evidence="10">Type II secretion system protein GspC N-terminal domain-containing protein</fullName>
    </recommendedName>
</protein>
<evidence type="ECO:0000256" key="7">
    <source>
        <dbReference type="ARBA" id="ARBA00022989"/>
    </source>
</evidence>
<accession>A0A2L1GND5</accession>
<feature type="domain" description="Type II secretion system protein GspC N-terminal" evidence="10">
    <location>
        <begin position="60"/>
        <end position="203"/>
    </location>
</feature>
<evidence type="ECO:0000256" key="3">
    <source>
        <dbReference type="ARBA" id="ARBA00022475"/>
    </source>
</evidence>
<dbReference type="GO" id="GO:0015031">
    <property type="term" value="P:protein transport"/>
    <property type="evidence" value="ECO:0007669"/>
    <property type="project" value="UniProtKB-KW"/>
</dbReference>
<dbReference type="GO" id="GO:0005886">
    <property type="term" value="C:plasma membrane"/>
    <property type="evidence" value="ECO:0007669"/>
    <property type="project" value="UniProtKB-SubCell"/>
</dbReference>
<evidence type="ECO:0000256" key="4">
    <source>
        <dbReference type="ARBA" id="ARBA00022519"/>
    </source>
</evidence>
<evidence type="ECO:0000313" key="12">
    <source>
        <dbReference type="Proteomes" id="UP000239867"/>
    </source>
</evidence>
<keyword evidence="2" id="KW-0813">Transport</keyword>
<keyword evidence="3" id="KW-1003">Cell membrane</keyword>
<evidence type="ECO:0000256" key="5">
    <source>
        <dbReference type="ARBA" id="ARBA00022692"/>
    </source>
</evidence>
<name>A0A2L1GND5_9BACT</name>
<dbReference type="KEGG" id="deo:CAY53_06390"/>
<organism evidence="11 12">
    <name type="scientific">Desulfobulbus oralis</name>
    <dbReference type="NCBI Taxonomy" id="1986146"/>
    <lineage>
        <taxon>Bacteria</taxon>
        <taxon>Pseudomonadati</taxon>
        <taxon>Thermodesulfobacteriota</taxon>
        <taxon>Desulfobulbia</taxon>
        <taxon>Desulfobulbales</taxon>
        <taxon>Desulfobulbaceae</taxon>
        <taxon>Desulfobulbus</taxon>
    </lineage>
</organism>
<keyword evidence="6" id="KW-0653">Protein transport</keyword>